<sequence>MSGFAAHGEYQIVGIGRVLAVKVSGSWNAEGAERYRKELEHSLISMAEQPFGHIIDVRKWELATPEAMAILKRPQPEIARRNKIFKAQIIQKASLPSLISLNTIDREVKDIFTVSRFSELKDDLLWKIPDADISALEQFFA</sequence>
<dbReference type="STRING" id="1307761.L21SP2_0500"/>
<proteinExistence type="predicted"/>
<name>V5WDR8_9SPIO</name>
<evidence type="ECO:0000313" key="1">
    <source>
        <dbReference type="EMBL" id="AHC13932.1"/>
    </source>
</evidence>
<organism evidence="1 2">
    <name type="scientific">Salinispira pacifica</name>
    <dbReference type="NCBI Taxonomy" id="1307761"/>
    <lineage>
        <taxon>Bacteria</taxon>
        <taxon>Pseudomonadati</taxon>
        <taxon>Spirochaetota</taxon>
        <taxon>Spirochaetia</taxon>
        <taxon>Spirochaetales</taxon>
        <taxon>Spirochaetaceae</taxon>
        <taxon>Salinispira</taxon>
    </lineage>
</organism>
<reference evidence="1 2" key="1">
    <citation type="journal article" date="2015" name="Stand. Genomic Sci.">
        <title>Complete genome sequence and description of Salinispira pacifica gen. nov., sp. nov., a novel spirochaete isolated form a hypersaline microbial mat.</title>
        <authorList>
            <person name="Ben Hania W."/>
            <person name="Joseph M."/>
            <person name="Schumann P."/>
            <person name="Bunk B."/>
            <person name="Fiebig A."/>
            <person name="Sproer C."/>
            <person name="Klenk H.P."/>
            <person name="Fardeau M.L."/>
            <person name="Spring S."/>
        </authorList>
    </citation>
    <scope>NUCLEOTIDE SEQUENCE [LARGE SCALE GENOMIC DNA]</scope>
    <source>
        <strain evidence="1 2">L21-RPul-D2</strain>
    </source>
</reference>
<evidence type="ECO:0000313" key="2">
    <source>
        <dbReference type="Proteomes" id="UP000018680"/>
    </source>
</evidence>
<dbReference type="RefSeq" id="WP_024266864.1">
    <property type="nucleotide sequence ID" value="NC_023035.1"/>
</dbReference>
<dbReference type="EMBL" id="CP006939">
    <property type="protein sequence ID" value="AHC13932.1"/>
    <property type="molecule type" value="Genomic_DNA"/>
</dbReference>
<dbReference type="OrthoDB" id="5768127at2"/>
<protein>
    <submittedName>
        <fullName evidence="1">Uncharacterized protein</fullName>
    </submittedName>
</protein>
<dbReference type="KEGG" id="slr:L21SP2_0500"/>
<accession>V5WDR8</accession>
<gene>
    <name evidence="1" type="ORF">L21SP2_0500</name>
</gene>
<dbReference type="AlphaFoldDB" id="V5WDR8"/>
<dbReference type="Proteomes" id="UP000018680">
    <property type="component" value="Chromosome"/>
</dbReference>
<keyword evidence="2" id="KW-1185">Reference proteome</keyword>
<dbReference type="HOGENOM" id="CLU_1823956_0_0_12"/>